<dbReference type="HOGENOM" id="CLU_1383629_0_0_6"/>
<sequence length="197" mass="22677">MTILKPELKEKVHIFWLAATAEVCQVQSRRFLQNLMAQSFQHRELHQTTLALVVDASVTIQYAVLTGKIKASQPLDAIQAYCLKVLWHEQPADYHEYLNHIIHVAWLLLQECFEEIAQLAQEKLSAYLDSEEFNSQYYLPPADGYLEDGTPVWSVASFAKQTGQSIEEVNEQLHQLLEEEENPPVIILSTEKVFTRH</sequence>
<evidence type="ECO:0000313" key="2">
    <source>
        <dbReference type="Proteomes" id="UP000031623"/>
    </source>
</evidence>
<dbReference type="Proteomes" id="UP000031623">
    <property type="component" value="Chromosome"/>
</dbReference>
<reference evidence="1 2" key="1">
    <citation type="journal article" date="2014" name="ISME J.">
        <title>Ecophysiology of Thioploca ingrica as revealed by the complete genome sequence supplemented with proteomic evidence.</title>
        <authorList>
            <person name="Kojima H."/>
            <person name="Ogura Y."/>
            <person name="Yamamoto N."/>
            <person name="Togashi T."/>
            <person name="Mori H."/>
            <person name="Watanabe T."/>
            <person name="Nemoto F."/>
            <person name="Kurokawa K."/>
            <person name="Hayashi T."/>
            <person name="Fukui M."/>
        </authorList>
    </citation>
    <scope>NUCLEOTIDE SEQUENCE [LARGE SCALE GENOMIC DNA]</scope>
</reference>
<dbReference type="EMBL" id="AP014633">
    <property type="protein sequence ID" value="BAP57924.1"/>
    <property type="molecule type" value="Genomic_DNA"/>
</dbReference>
<name>A0A090AK64_9GAMM</name>
<protein>
    <submittedName>
        <fullName evidence="1">Uncharacterized protein</fullName>
    </submittedName>
</protein>
<dbReference type="AlphaFoldDB" id="A0A090AK64"/>
<organism evidence="1 2">
    <name type="scientific">Thioploca ingrica</name>
    <dbReference type="NCBI Taxonomy" id="40754"/>
    <lineage>
        <taxon>Bacteria</taxon>
        <taxon>Pseudomonadati</taxon>
        <taxon>Pseudomonadota</taxon>
        <taxon>Gammaproteobacteria</taxon>
        <taxon>Thiotrichales</taxon>
        <taxon>Thiotrichaceae</taxon>
        <taxon>Thioploca</taxon>
    </lineage>
</organism>
<keyword evidence="2" id="KW-1185">Reference proteome</keyword>
<accession>A0A090AK64</accession>
<dbReference type="KEGG" id="tig:THII_3627"/>
<gene>
    <name evidence="1" type="ORF">THII_3627</name>
</gene>
<evidence type="ECO:0000313" key="1">
    <source>
        <dbReference type="EMBL" id="BAP57924.1"/>
    </source>
</evidence>
<proteinExistence type="predicted"/>